<evidence type="ECO:0000313" key="2">
    <source>
        <dbReference type="Proteomes" id="UP000694892"/>
    </source>
</evidence>
<name>A0A974HLA9_XENLA</name>
<accession>A0A974HLA9</accession>
<dbReference type="Proteomes" id="UP000694892">
    <property type="component" value="Chromosome 4S"/>
</dbReference>
<dbReference type="AlphaFoldDB" id="A0A974HLA9"/>
<organism evidence="1 2">
    <name type="scientific">Xenopus laevis</name>
    <name type="common">African clawed frog</name>
    <dbReference type="NCBI Taxonomy" id="8355"/>
    <lineage>
        <taxon>Eukaryota</taxon>
        <taxon>Metazoa</taxon>
        <taxon>Chordata</taxon>
        <taxon>Craniata</taxon>
        <taxon>Vertebrata</taxon>
        <taxon>Euteleostomi</taxon>
        <taxon>Amphibia</taxon>
        <taxon>Batrachia</taxon>
        <taxon>Anura</taxon>
        <taxon>Pipoidea</taxon>
        <taxon>Pipidae</taxon>
        <taxon>Xenopodinae</taxon>
        <taxon>Xenopus</taxon>
        <taxon>Xenopus</taxon>
    </lineage>
</organism>
<evidence type="ECO:0000313" key="1">
    <source>
        <dbReference type="EMBL" id="OCT81950.1"/>
    </source>
</evidence>
<dbReference type="EMBL" id="CM004473">
    <property type="protein sequence ID" value="OCT81950.1"/>
    <property type="molecule type" value="Genomic_DNA"/>
</dbReference>
<proteinExistence type="predicted"/>
<gene>
    <name evidence="1" type="ORF">XELAEV_18024458mg</name>
</gene>
<reference evidence="2" key="1">
    <citation type="journal article" date="2016" name="Nature">
        <title>Genome evolution in the allotetraploid frog Xenopus laevis.</title>
        <authorList>
            <person name="Session A.M."/>
            <person name="Uno Y."/>
            <person name="Kwon T."/>
            <person name="Chapman J.A."/>
            <person name="Toyoda A."/>
            <person name="Takahashi S."/>
            <person name="Fukui A."/>
            <person name="Hikosaka A."/>
            <person name="Suzuki A."/>
            <person name="Kondo M."/>
            <person name="van Heeringen S.J."/>
            <person name="Quigley I."/>
            <person name="Heinz S."/>
            <person name="Ogino H."/>
            <person name="Ochi H."/>
            <person name="Hellsten U."/>
            <person name="Lyons J.B."/>
            <person name="Simakov O."/>
            <person name="Putnam N."/>
            <person name="Stites J."/>
            <person name="Kuroki Y."/>
            <person name="Tanaka T."/>
            <person name="Michiue T."/>
            <person name="Watanabe M."/>
            <person name="Bogdanovic O."/>
            <person name="Lister R."/>
            <person name="Georgiou G."/>
            <person name="Paranjpe S.S."/>
            <person name="van Kruijsbergen I."/>
            <person name="Shu S."/>
            <person name="Carlson J."/>
            <person name="Kinoshita T."/>
            <person name="Ohta Y."/>
            <person name="Mawaribuchi S."/>
            <person name="Jenkins J."/>
            <person name="Grimwood J."/>
            <person name="Schmutz J."/>
            <person name="Mitros T."/>
            <person name="Mozaffari S.V."/>
            <person name="Suzuki Y."/>
            <person name="Haramoto Y."/>
            <person name="Yamamoto T.S."/>
            <person name="Takagi C."/>
            <person name="Heald R."/>
            <person name="Miller K."/>
            <person name="Haudenschild C."/>
            <person name="Kitzman J."/>
            <person name="Nakayama T."/>
            <person name="Izutsu Y."/>
            <person name="Robert J."/>
            <person name="Fortriede J."/>
            <person name="Burns K."/>
            <person name="Lotay V."/>
            <person name="Karimi K."/>
            <person name="Yasuoka Y."/>
            <person name="Dichmann D.S."/>
            <person name="Flajnik M.F."/>
            <person name="Houston D.W."/>
            <person name="Shendure J."/>
            <person name="DuPasquier L."/>
            <person name="Vize P.D."/>
            <person name="Zorn A.M."/>
            <person name="Ito M."/>
            <person name="Marcotte E.M."/>
            <person name="Wallingford J.B."/>
            <person name="Ito Y."/>
            <person name="Asashima M."/>
            <person name="Ueno N."/>
            <person name="Matsuda Y."/>
            <person name="Veenstra G.J."/>
            <person name="Fujiyama A."/>
            <person name="Harland R.M."/>
            <person name="Taira M."/>
            <person name="Rokhsar D.S."/>
        </authorList>
    </citation>
    <scope>NUCLEOTIDE SEQUENCE [LARGE SCALE GENOMIC DNA]</scope>
    <source>
        <strain evidence="2">J</strain>
    </source>
</reference>
<protein>
    <submittedName>
        <fullName evidence="1">Uncharacterized protein</fullName>
    </submittedName>
</protein>
<sequence>MMLKCKLAGFCTLLNQNPDRKNLEFFLKIASEGAKNTGLIVSKFQEYFLFTSIYLKRFCPRVRLSFFFLKNYFPGPNVIMASVVPSSISGASVGTALSWMYC</sequence>